<dbReference type="Gene3D" id="2.60.40.2810">
    <property type="match status" value="1"/>
</dbReference>
<evidence type="ECO:0000313" key="2">
    <source>
        <dbReference type="EMBL" id="RCW29700.1"/>
    </source>
</evidence>
<comment type="caution">
    <text evidence="2">The sequence shown here is derived from an EMBL/GenBank/DDBJ whole genome shotgun (WGS) entry which is preliminary data.</text>
</comment>
<dbReference type="PANTHER" id="PTHR34720">
    <property type="entry name" value="MICROCYSTIN DEPENDENT PROTEIN"/>
    <property type="match status" value="1"/>
</dbReference>
<dbReference type="InterPro" id="IPR038081">
    <property type="entry name" value="CalX-like_sf"/>
</dbReference>
<protein>
    <submittedName>
        <fullName evidence="2">Gliding motility-associated-like protein</fullName>
    </submittedName>
</protein>
<dbReference type="NCBIfam" id="NF012211">
    <property type="entry name" value="tand_rpt_95"/>
    <property type="match status" value="10"/>
</dbReference>
<keyword evidence="3" id="KW-1185">Reference proteome</keyword>
<dbReference type="SUPFAM" id="SSF141072">
    <property type="entry name" value="CalX-like"/>
    <property type="match status" value="2"/>
</dbReference>
<evidence type="ECO:0000256" key="1">
    <source>
        <dbReference type="SAM" id="MobiDB-lite"/>
    </source>
</evidence>
<organism evidence="2 3">
    <name type="scientific">Marinilabilia salmonicolor</name>
    <dbReference type="NCBI Taxonomy" id="989"/>
    <lineage>
        <taxon>Bacteria</taxon>
        <taxon>Pseudomonadati</taxon>
        <taxon>Bacteroidota</taxon>
        <taxon>Bacteroidia</taxon>
        <taxon>Marinilabiliales</taxon>
        <taxon>Marinilabiliaceae</taxon>
        <taxon>Marinilabilia</taxon>
    </lineage>
</organism>
<dbReference type="Proteomes" id="UP000252733">
    <property type="component" value="Unassembled WGS sequence"/>
</dbReference>
<gene>
    <name evidence="2" type="ORF">DFO77_12659</name>
</gene>
<reference evidence="2 3" key="1">
    <citation type="submission" date="2018-07" db="EMBL/GenBank/DDBJ databases">
        <title>Freshwater and sediment microbial communities from various areas in North America, analyzing microbe dynamics in response to fracking.</title>
        <authorList>
            <person name="Lamendella R."/>
        </authorList>
    </citation>
    <scope>NUCLEOTIDE SEQUENCE [LARGE SCALE GENOMIC DNA]</scope>
    <source>
        <strain evidence="2 3">160A</strain>
    </source>
</reference>
<dbReference type="PANTHER" id="PTHR34720:SF9">
    <property type="entry name" value="BLR4714 PROTEIN"/>
    <property type="match status" value="1"/>
</dbReference>
<dbReference type="Pfam" id="PF17963">
    <property type="entry name" value="Big_9"/>
    <property type="match status" value="11"/>
</dbReference>
<name>A0A368UNS6_9BACT</name>
<sequence length="3612" mass="387222">NLFCGKCKFNHERGFSTILDTPFYFFYRTPVIEFQTWNWDWRGNRFSTNFRFALEYFDVTVTDSENNIITNPGEPNKSAGRLWSYGWQLTNTSFDQYPVNAHFYVFTSDEFINKVNFRMYPYSFVFVANRYGITPYSEENYIKRVQSMEGDQVSGEDLAEYKVFLNDPDRSVWPNTRLAPPTVQVKAEEQLYMDYQYNRYPAYSDIDRGTILLEKNNESCLHEDITFFSIETNIEGYTAIMLDLDGDGEYSAEGSDRVIYRELKKGLNYVLWDFKTDGGAEVADGEYSASATFFGRGPAHFPMYDVEQMDGITTSSIRPFNRLNTTIYWDDSQITEWGDVEGLGRMDATSQKQLKIGQNTPRTWIYDGDDMQNVPHNGEINTLNTWFNAIDLGYNDIVFEVAQSDTKCLNGEAPWVGDVYKEGPKNNDLIFEAADFDPKFSHPANTQFQSIRITSLPEIGELRYNESPISVPLEVTRGNLTNLTYTPPTDWIGKTPFTWEAFDGTLWSNNEEAVYCIINSAPTITEIDDQVLCTNSETQPLNFTVGDDDTAPDELTITGFSANPSVVPHSGIEIEGTGSDRTVTIKPVPYESGHAIIYLMVEDGLSQTIEEFAVTIAPSLQFSGDTSLCVNDPLQLIAEEFGADSYSWQFDGSEISSNRTVEQTSGNVNYGEWSLSIEKYIEEHDITCTSTRNFNVTYSPNTNFTGDQDVCVGQEISLTADEVNAIYQWRRGGTDIESQNTGTFSKEAALADDGNDYTLWVNKDGCQWESDPFAISVVVMPSTGLTITPGTVDPGRDGEFVINSTENGFLYRAYYEGAEIASATSTGGELSMTIPSQYLEIGENTFEVTVDNTNCEVPLTNPGIINVNEPGITVSPVTLSTSEDGAAQTFSVVLNTAPLNTVSIDLYSDDETEGTISPETLTFDAGNWDTPQTVTVTPAREWQVDGDISYSILLEPVVSDDDYYSNIDPNDVTITNTNVDVAGINISNSELTTSETGTTAGFSVVLTSKPSAAVSIEFSGLDASEGSMSATELIFDATDWDVSKTITITGVDDDIADGLQSYTLQGTVISGDNNYDDMAISSITVNNEDDDNAGLNISETAVTTYEDQTQPSATFEISLNSEPESTVTMNLSSTNSDEGQLPTTSQILTFNNANWSTAKTVTINGVDDDIDDGDQTYVINISTSATDVNYNSLSAAVNATNVDDDQAGISVSENSIETSEDETIATFSVVLDSEPVSDVTIDITSSDTEAAESTISASQLTFTPTNWNTAQEVTVTGVDDHLIDGDQNYTITLSVNNGDANYRTLGDISIDATNTDNDVAAIMVSKTTLQTSEDGASDNFDIRLSAQPESNVTITINGLDASEGSLSNSSLTFTPGNWNTNQTVTETGVNDEIADGNIVYTLTTTASSSYTPFNGINADDIEVTNLDNNTAGISVSPANINLSEGENATFSISLSSQPTSDVTITLSSSDENEVTVSPGSVTFSPSDWAAKNVTITAINDLIDDGDHSYTITTSNASGSEPSYGGMAVDNINVYITDVHSAGVTTSVVSGNTTEAGGTAAFTVVLESKPTANVEITATSDNATEGQVASGTLTFTPANWDTPQTVTIMGMDDDIDDGNQNYYINVEVTSADSNYDTAFDTSFTLVNEDDDTAGLTIVQNTPLGTTEAGGTATFTVVLDSEPVSDVTVASSSNTTPEGRVTSGNTLTFTPSNWNTPQTVTITGQDDAIDDGNQEYQIDIEISSADTNYGSNLNTSLSLSNEDDDAFGVTLSPVTSVSDRLETSEDGGQATFTVVLESEPTHQVSFNFVSGETGEGTVTSSVAFSSSDWNTPKTITVTGVNDDVDDEDQDYMVSITTSSSDNNYNNLSFNDIYLTNVDNNAAGIVLSKASFETSEPDVTDNLSISLQSEPTSDVTISFDSSDETEGTVAPETLTFSPGNWDVNQEVVITGQDDAVMDGDINYNITISVSSTDNNYSNLSDQTLPAINNDNDLAGITVTPTAGLYTSETGVTAGFSITLNSEPTEEVRISLTSSDITEGVITSVSRGTVDTDANSATITFQPDEWNNAVEITVTGQDDEIDDSDVAYNIITQAAVSADNDYNNHSVSDVSLTNQDNDAYGTTVTPQDIALDEDGAAKSFTIVLKSRPTSDVTYNLTAEAEGRATVSPESVTFSTAGNDWQTPKEVTITPVNNDIDDGNLTFTVVPGKGDTEDAQYKNHSPASVSVTVTDEDISEVDISEPSGPTSEGGAEAHFSMGLKSAPGAQILFVMSSSDTSEGKITNISGGRGTIDSPNNQASVTYDDTNWSEPVTITVTGQNDEMADGNQTYYIDFEPVVGGTSSYNGMLPDPVTFVNQDNNTAGYMVSPSGGLEITEAGQSDSFTISLNTQPEGNVVINLSSDDTTEGVITAVSEGRGTVNVADNEATVTFNTTNWDIPATVTLTGVDDEEQDGDETFNISTSYDDILTEDENYKIEISDVSVTNTDDFTPRPQDDAATTDQETPVNIDILANDAGLEYGATVAIVSQPEHGEATVNPDNTITFTPDRMYHGAFSLEYEITNSINQSATAMVSINVTHINVTPVANDDSRGTSINTPVEVDVLMNDENLFDGPINITIADASATNGTVSVSSNSSIAFSPDQDFTGITTFSYRITDNEGDSDEANVTIHVREENHQPVANDDELITYTNTPANIDVLSNDSGLEDGLQNFSIFAQPANGTISINSNRTLHYVPDADFTGNDLLIYQIEDVDGDYALGVVNIQVLETPDATPVANDVAVATEFETPVTIDILFNDTGLEDGVAGITISPQPVNGTALINADFTITYTPDAGFSGTETFGYQVCDQDGDCASANITVTVKAENVENHLPIATDDQATTYLNTPVTIDVLSNDTGLEDGMGNIAIPTSPASGSVQVNADHTVTFTPGYFFVGDISFSYIVADANGDWDMALVTVSVTEDENIVPVATDDAATVEENSSVNIDVLGNDTGLNDTPVSVGVSQQPTNGTVVVESDNTVTYTPDSEFFGNDSFNYTVTDANGDADDATVLLTITQAASGIPVATDDEASTTENTAVSINVLSNDTGLEDAPVVVTISTNPTNGTVVVESDNTITYTPDNEFFGNDSFNYTVTDANGDADQANVAVTVTEDTNNVPVATDDEASTTENTAVSINVLSNDTGLEDAPVVVTISTNPTSGSVVVESDNTVTYTPNDAFSGSDSFTYTVTDANGDADQADVAVTVTEDTNNVPVATDDEASTTENTAVSINVLSNDTGLADAPIVVTISTNPTSGSVVVESDNTVTYTPNDAFSGSDSFSYTVTDANGDADQANVAVTISEDSNEDPNVVPIAADDYAETNINVAVNIAVLDNDQGLDNSPVILSVSQIAEGGSAIVENDNTITFTPETNFIGQVTFRYAIVDSNGDQDMATVTVEILPGITAINDTIVIEMNETVNISPLKNDLDINGQVQFSILKHPENGTAGFKGAGILTYDPQFNFVGNDSISYQVCSEDNSNDCSSAWIIIQIEEPEFVPTTTFRIPEGFSPDGDGINDYFEIEGLEDYDRVTIHVFNRFGNIIYENDNYQNTWDGTTRKSLGGSGSLPTGTYFYVIKVVDTGKQYKGNVFLKK</sequence>
<dbReference type="InterPro" id="IPR026341">
    <property type="entry name" value="T9SS_type_B"/>
</dbReference>
<dbReference type="EMBL" id="QPIZ01000026">
    <property type="protein sequence ID" value="RCW29700.1"/>
    <property type="molecule type" value="Genomic_DNA"/>
</dbReference>
<dbReference type="Gene3D" id="2.60.40.3440">
    <property type="match status" value="9"/>
</dbReference>
<feature type="region of interest" description="Disordered" evidence="1">
    <location>
        <begin position="2477"/>
        <end position="2496"/>
    </location>
</feature>
<proteinExistence type="predicted"/>
<accession>A0A368UNS6</accession>
<dbReference type="Gene3D" id="2.60.40.2030">
    <property type="match status" value="2"/>
</dbReference>
<dbReference type="Pfam" id="PF13585">
    <property type="entry name" value="CHU_C"/>
    <property type="match status" value="1"/>
</dbReference>
<evidence type="ECO:0000313" key="3">
    <source>
        <dbReference type="Proteomes" id="UP000252733"/>
    </source>
</evidence>
<dbReference type="NCBIfam" id="TIGR04131">
    <property type="entry name" value="Bac_Flav_CTERM"/>
    <property type="match status" value="1"/>
</dbReference>
<feature type="non-terminal residue" evidence="2">
    <location>
        <position position="1"/>
    </location>
</feature>